<feature type="region of interest" description="Disordered" evidence="1">
    <location>
        <begin position="570"/>
        <end position="629"/>
    </location>
</feature>
<evidence type="ECO:0000256" key="1">
    <source>
        <dbReference type="SAM" id="MobiDB-lite"/>
    </source>
</evidence>
<evidence type="ECO:0000259" key="2">
    <source>
        <dbReference type="Pfam" id="PF25545"/>
    </source>
</evidence>
<comment type="caution">
    <text evidence="3">The sequence shown here is derived from an EMBL/GenBank/DDBJ whole genome shotgun (WGS) entry which is preliminary data.</text>
</comment>
<dbReference type="HOGENOM" id="CLU_023878_2_0_1"/>
<evidence type="ECO:0000313" key="3">
    <source>
        <dbReference type="EMBL" id="KID82158.1"/>
    </source>
</evidence>
<dbReference type="EMBL" id="AZNH01000100">
    <property type="protein sequence ID" value="KID82158.1"/>
    <property type="molecule type" value="Genomic_DNA"/>
</dbReference>
<accession>A0A0B4GI58</accession>
<feature type="compositionally biased region" description="Basic and acidic residues" evidence="1">
    <location>
        <begin position="592"/>
        <end position="604"/>
    </location>
</feature>
<dbReference type="OrthoDB" id="5336565at2759"/>
<feature type="compositionally biased region" description="Basic and acidic residues" evidence="1">
    <location>
        <begin position="481"/>
        <end position="512"/>
    </location>
</feature>
<reference evidence="3 4" key="1">
    <citation type="journal article" date="2014" name="Proc. Natl. Acad. Sci. U.S.A.">
        <title>Trajectory and genomic determinants of fungal-pathogen speciation and host adaptation.</title>
        <authorList>
            <person name="Hu X."/>
            <person name="Xiao G."/>
            <person name="Zheng P."/>
            <person name="Shang Y."/>
            <person name="Su Y."/>
            <person name="Zhang X."/>
            <person name="Liu X."/>
            <person name="Zhan S."/>
            <person name="St Leger R.J."/>
            <person name="Wang C."/>
        </authorList>
    </citation>
    <scope>NUCLEOTIDE SEQUENCE [LARGE SCALE GENOMIC DNA]</scope>
    <source>
        <strain evidence="3 4">ARSEF 977</strain>
    </source>
</reference>
<evidence type="ECO:0000313" key="4">
    <source>
        <dbReference type="Proteomes" id="UP000031192"/>
    </source>
</evidence>
<keyword evidence="4" id="KW-1185">Reference proteome</keyword>
<feature type="region of interest" description="Disordered" evidence="1">
    <location>
        <begin position="481"/>
        <end position="514"/>
    </location>
</feature>
<dbReference type="InterPro" id="IPR057684">
    <property type="entry name" value="DUF7924"/>
</dbReference>
<protein>
    <recommendedName>
        <fullName evidence="2">DUF7924 domain-containing protein</fullName>
    </recommendedName>
</protein>
<dbReference type="Proteomes" id="UP000031192">
    <property type="component" value="Unassembled WGS sequence"/>
</dbReference>
<feature type="compositionally biased region" description="Polar residues" evidence="1">
    <location>
        <begin position="170"/>
        <end position="193"/>
    </location>
</feature>
<dbReference type="AlphaFoldDB" id="A0A0B4GI58"/>
<feature type="domain" description="DUF7924" evidence="2">
    <location>
        <begin position="257"/>
        <end position="435"/>
    </location>
</feature>
<name>A0A0B4GI58_METGA</name>
<gene>
    <name evidence="3" type="ORF">MGU_10509</name>
</gene>
<organism evidence="3 4">
    <name type="scientific">Metarhizium guizhouense (strain ARSEF 977)</name>
    <dbReference type="NCBI Taxonomy" id="1276136"/>
    <lineage>
        <taxon>Eukaryota</taxon>
        <taxon>Fungi</taxon>
        <taxon>Dikarya</taxon>
        <taxon>Ascomycota</taxon>
        <taxon>Pezizomycotina</taxon>
        <taxon>Sordariomycetes</taxon>
        <taxon>Hypocreomycetidae</taxon>
        <taxon>Hypocreales</taxon>
        <taxon>Clavicipitaceae</taxon>
        <taxon>Metarhizium</taxon>
    </lineage>
</organism>
<dbReference type="Pfam" id="PF25545">
    <property type="entry name" value="DUF7924"/>
    <property type="match status" value="1"/>
</dbReference>
<feature type="region of interest" description="Disordered" evidence="1">
    <location>
        <begin position="167"/>
        <end position="193"/>
    </location>
</feature>
<proteinExistence type="predicted"/>
<sequence length="629" mass="69803">MSYGRPRIERVVVGRETKQLTTTARATPINASIRRLHHHVPAQAGPTPHPDLRLRSCLSPFILSSLNHGRLMARPQNRKRQRIHELSQSIPLPKKAKLTRGSNFSPAFWDKLSKVWLTPCALGELNRRNNAHTLPKLPEVYPIDLARFARHGGPDLRHLRGYCEPKKDVSSNLSSTSRGRQTNSTAATSVTSKARKSSAYNDNFEQHLIDYNIYPEGYEHPGSRFTPEPSNSNRTHQELLASRASLSPSRFPESVFRDFKRKNKTKSEGSIMRNVIPLIAGDSNTPNESNIQFTNLISLTDESTVKAVPDYFDGAKASDLHSVVRRELNELVIPTKHANVPIIPNFFLEAKGPSGSASVAEKQACYDGAHGARAMHALQNYKLAEPTYDGNAYTYSSTYHDGTLKLYAHHVTASTMAEGRPEYHMTQIDGWQMTGSIDTFRRGATAFRNARDSAKRHRDSFIQAANAKAVKALAVIPEDAVERHEEASDHPEMPEMQRPEDRSAHTGRKDADQALQQQIAEDSQHALQDDTGAVAAAPQYLCTEGDSPNRSQESGVLACDDQSTSFASSFTTFTTEPVQPKRSRDPVSPPSDSKRIHSSKDRTRPSAAPRTTRPRRATVLAQINSGNSD</sequence>